<protein>
    <submittedName>
        <fullName evidence="1">Uncharacterized protein</fullName>
    </submittedName>
</protein>
<evidence type="ECO:0000313" key="2">
    <source>
        <dbReference type="Proteomes" id="UP001501777"/>
    </source>
</evidence>
<gene>
    <name evidence="1" type="ORF">GCM10010276_28270</name>
</gene>
<dbReference type="Proteomes" id="UP001501777">
    <property type="component" value="Unassembled WGS sequence"/>
</dbReference>
<organism evidence="1 2">
    <name type="scientific">Streptomyces longisporus</name>
    <dbReference type="NCBI Taxonomy" id="1948"/>
    <lineage>
        <taxon>Bacteria</taxon>
        <taxon>Bacillati</taxon>
        <taxon>Actinomycetota</taxon>
        <taxon>Actinomycetes</taxon>
        <taxon>Kitasatosporales</taxon>
        <taxon>Streptomycetaceae</taxon>
        <taxon>Streptomyces</taxon>
    </lineage>
</organism>
<dbReference type="EMBL" id="BAAASG010000007">
    <property type="protein sequence ID" value="GAA2488039.1"/>
    <property type="molecule type" value="Genomic_DNA"/>
</dbReference>
<keyword evidence="2" id="KW-1185">Reference proteome</keyword>
<reference evidence="2" key="1">
    <citation type="journal article" date="2019" name="Int. J. Syst. Evol. Microbiol.">
        <title>The Global Catalogue of Microorganisms (GCM) 10K type strain sequencing project: providing services to taxonomists for standard genome sequencing and annotation.</title>
        <authorList>
            <consortium name="The Broad Institute Genomics Platform"/>
            <consortium name="The Broad Institute Genome Sequencing Center for Infectious Disease"/>
            <person name="Wu L."/>
            <person name="Ma J."/>
        </authorList>
    </citation>
    <scope>NUCLEOTIDE SEQUENCE [LARGE SCALE GENOMIC DNA]</scope>
    <source>
        <strain evidence="2">JCM 4395</strain>
    </source>
</reference>
<comment type="caution">
    <text evidence="1">The sequence shown here is derived from an EMBL/GenBank/DDBJ whole genome shotgun (WGS) entry which is preliminary data.</text>
</comment>
<accession>A0ABP5YW55</accession>
<sequence length="54" mass="5824">MIHQTTGDGAFETYQGQKLGHDLVVPEEPLPRWGQEFAGQQDGWADLGGCPASP</sequence>
<evidence type="ECO:0000313" key="1">
    <source>
        <dbReference type="EMBL" id="GAA2488039.1"/>
    </source>
</evidence>
<name>A0ABP5YW55_STRLO</name>
<proteinExistence type="predicted"/>